<dbReference type="PANTHER" id="PTHR10859:SF91">
    <property type="entry name" value="DOLICHYL-PHOSPHATE BETA-GLUCOSYLTRANSFERASE"/>
    <property type="match status" value="1"/>
</dbReference>
<comment type="caution">
    <text evidence="2">The sequence shown here is derived from an EMBL/GenBank/DDBJ whole genome shotgun (WGS) entry which is preliminary data.</text>
</comment>
<evidence type="ECO:0000313" key="2">
    <source>
        <dbReference type="EMBL" id="OGM61556.1"/>
    </source>
</evidence>
<dbReference type="Proteomes" id="UP000177082">
    <property type="component" value="Unassembled WGS sequence"/>
</dbReference>
<protein>
    <recommendedName>
        <fullName evidence="1">Glycosyltransferase 2-like domain-containing protein</fullName>
    </recommendedName>
</protein>
<dbReference type="GO" id="GO:0006487">
    <property type="term" value="P:protein N-linked glycosylation"/>
    <property type="evidence" value="ECO:0007669"/>
    <property type="project" value="TreeGrafter"/>
</dbReference>
<sequence>MIKPYLSVIIPCYNEVQNLKRGVLKSLKTYLSKQKFTWEVIISDDGSTDESVELIEKQLPSLNGFQLLKNPHGGKPSALFYGIKKASGELVLFTDMDQSTPIEELDKLLVFAGSNYGAIIGSRGLMRKNFPLYRRIGSIVFVAIRKAFILAEISDTQCGFKLFKKDVIAKSFPKLQFFQKNKRLSGWQVTSYDVELLHIIKKMGYSIKEVVVVWEDRDVSKNKGGGLVRYVRESLEMLWQITKVKFNDIRGKY</sequence>
<dbReference type="Gene3D" id="3.90.550.10">
    <property type="entry name" value="Spore Coat Polysaccharide Biosynthesis Protein SpsA, Chain A"/>
    <property type="match status" value="1"/>
</dbReference>
<name>A0A1F8BBX6_9BACT</name>
<evidence type="ECO:0000259" key="1">
    <source>
        <dbReference type="Pfam" id="PF00535"/>
    </source>
</evidence>
<gene>
    <name evidence="2" type="ORF">A2961_01005</name>
</gene>
<dbReference type="AlphaFoldDB" id="A0A1F8BBX6"/>
<proteinExistence type="predicted"/>
<dbReference type="SUPFAM" id="SSF53448">
    <property type="entry name" value="Nucleotide-diphospho-sugar transferases"/>
    <property type="match status" value="1"/>
</dbReference>
<dbReference type="STRING" id="1802519.A2961_01005"/>
<dbReference type="PANTHER" id="PTHR10859">
    <property type="entry name" value="GLYCOSYL TRANSFERASE"/>
    <property type="match status" value="1"/>
</dbReference>
<feature type="domain" description="Glycosyltransferase 2-like" evidence="1">
    <location>
        <begin position="7"/>
        <end position="170"/>
    </location>
</feature>
<dbReference type="InterPro" id="IPR029044">
    <property type="entry name" value="Nucleotide-diphossugar_trans"/>
</dbReference>
<dbReference type="Pfam" id="PF00535">
    <property type="entry name" value="Glycos_transf_2"/>
    <property type="match status" value="1"/>
</dbReference>
<reference evidence="2 3" key="1">
    <citation type="journal article" date="2016" name="Nat. Commun.">
        <title>Thousands of microbial genomes shed light on interconnected biogeochemical processes in an aquifer system.</title>
        <authorList>
            <person name="Anantharaman K."/>
            <person name="Brown C.T."/>
            <person name="Hug L.A."/>
            <person name="Sharon I."/>
            <person name="Castelle C.J."/>
            <person name="Probst A.J."/>
            <person name="Thomas B.C."/>
            <person name="Singh A."/>
            <person name="Wilkins M.J."/>
            <person name="Karaoz U."/>
            <person name="Brodie E.L."/>
            <person name="Williams K.H."/>
            <person name="Hubbard S.S."/>
            <person name="Banfield J.F."/>
        </authorList>
    </citation>
    <scope>NUCLEOTIDE SEQUENCE [LARGE SCALE GENOMIC DNA]</scope>
</reference>
<dbReference type="InterPro" id="IPR001173">
    <property type="entry name" value="Glyco_trans_2-like"/>
</dbReference>
<evidence type="ECO:0000313" key="3">
    <source>
        <dbReference type="Proteomes" id="UP000177082"/>
    </source>
</evidence>
<accession>A0A1F8BBX6</accession>
<organism evidence="2 3">
    <name type="scientific">Candidatus Woesebacteria bacterium RIFCSPLOWO2_01_FULL_39_21</name>
    <dbReference type="NCBI Taxonomy" id="1802519"/>
    <lineage>
        <taxon>Bacteria</taxon>
        <taxon>Candidatus Woeseibacteriota</taxon>
    </lineage>
</organism>
<dbReference type="EMBL" id="MGHF01000036">
    <property type="protein sequence ID" value="OGM61556.1"/>
    <property type="molecule type" value="Genomic_DNA"/>
</dbReference>